<evidence type="ECO:0000259" key="8">
    <source>
        <dbReference type="Pfam" id="PF16363"/>
    </source>
</evidence>
<dbReference type="AlphaFoldDB" id="A0A1G2DFW3"/>
<dbReference type="PANTHER" id="PTHR43000">
    <property type="entry name" value="DTDP-D-GLUCOSE 4,6-DEHYDRATASE-RELATED"/>
    <property type="match status" value="1"/>
</dbReference>
<evidence type="ECO:0000256" key="4">
    <source>
        <dbReference type="ARBA" id="ARBA00011990"/>
    </source>
</evidence>
<name>A0A1G2DFW3_9BACT</name>
<dbReference type="InterPro" id="IPR016040">
    <property type="entry name" value="NAD(P)-bd_dom"/>
</dbReference>
<comment type="similarity">
    <text evidence="3 7">Belongs to the NAD(P)-dependent epimerase/dehydratase family. dTDP-glucose dehydratase subfamily.</text>
</comment>
<proteinExistence type="inferred from homology"/>
<evidence type="ECO:0000256" key="2">
    <source>
        <dbReference type="ARBA" id="ARBA00001911"/>
    </source>
</evidence>
<evidence type="ECO:0000256" key="7">
    <source>
        <dbReference type="RuleBase" id="RU004473"/>
    </source>
</evidence>
<organism evidence="9 10">
    <name type="scientific">Candidatus Lloydbacteria bacterium RIFCSPLOWO2_01_FULL_50_20</name>
    <dbReference type="NCBI Taxonomy" id="1798665"/>
    <lineage>
        <taxon>Bacteria</taxon>
        <taxon>Candidatus Lloydiibacteriota</taxon>
    </lineage>
</organism>
<keyword evidence="5" id="KW-0520">NAD</keyword>
<evidence type="ECO:0000256" key="5">
    <source>
        <dbReference type="ARBA" id="ARBA00023027"/>
    </source>
</evidence>
<dbReference type="NCBIfam" id="TIGR01181">
    <property type="entry name" value="dTDP_gluc_dehyt"/>
    <property type="match status" value="1"/>
</dbReference>
<dbReference type="Gene3D" id="3.90.25.10">
    <property type="entry name" value="UDP-galactose 4-epimerase, domain 1"/>
    <property type="match status" value="1"/>
</dbReference>
<evidence type="ECO:0000313" key="9">
    <source>
        <dbReference type="EMBL" id="OGZ12525.1"/>
    </source>
</evidence>
<dbReference type="CDD" id="cd05246">
    <property type="entry name" value="dTDP_GD_SDR_e"/>
    <property type="match status" value="1"/>
</dbReference>
<dbReference type="STRING" id="1798665.A2942_00230"/>
<dbReference type="Pfam" id="PF16363">
    <property type="entry name" value="GDP_Man_Dehyd"/>
    <property type="match status" value="1"/>
</dbReference>
<dbReference type="SUPFAM" id="SSF51735">
    <property type="entry name" value="NAD(P)-binding Rossmann-fold domains"/>
    <property type="match status" value="1"/>
</dbReference>
<evidence type="ECO:0000256" key="3">
    <source>
        <dbReference type="ARBA" id="ARBA00008178"/>
    </source>
</evidence>
<evidence type="ECO:0000256" key="1">
    <source>
        <dbReference type="ARBA" id="ARBA00001539"/>
    </source>
</evidence>
<dbReference type="InterPro" id="IPR005888">
    <property type="entry name" value="dTDP_Gluc_deHydtase"/>
</dbReference>
<feature type="domain" description="NAD(P)-binding" evidence="8">
    <location>
        <begin position="9"/>
        <end position="311"/>
    </location>
</feature>
<dbReference type="Gene3D" id="3.40.50.720">
    <property type="entry name" value="NAD(P)-binding Rossmann-like Domain"/>
    <property type="match status" value="1"/>
</dbReference>
<dbReference type="EC" id="4.2.1.46" evidence="4 7"/>
<protein>
    <recommendedName>
        <fullName evidence="4 7">dTDP-glucose 4,6-dehydratase</fullName>
        <ecNumber evidence="4 7">4.2.1.46</ecNumber>
    </recommendedName>
</protein>
<accession>A0A1G2DFW3</accession>
<dbReference type="Proteomes" id="UP000178534">
    <property type="component" value="Unassembled WGS sequence"/>
</dbReference>
<evidence type="ECO:0000313" key="10">
    <source>
        <dbReference type="Proteomes" id="UP000178534"/>
    </source>
</evidence>
<evidence type="ECO:0000256" key="6">
    <source>
        <dbReference type="ARBA" id="ARBA00023239"/>
    </source>
</evidence>
<sequence length="325" mass="36186">MKIPEKVILVTGGAGFIGSNYLNTVVPRYPNYRFVNIDALTYAADLKNITVADAPNYVFVQADIRDVSALQKTWETYSPTDIIHFAAESHVDNSIAGPRIFVETNVLGTQNLLELARASGVKRFHHISTDEVYGSLGFDAPSTDENAPLLPNSPYSASKAGADHLVRSYNKTFGLNTVITRASNNYGPHQHHEKLIQLFISNLLSGKKVPLYGTGKNVRDWLYVGDHILGIDAAFHKGKSGEVYNLGGGVELENIDITKKLLKLTGRDESAIEYVTDRKGHDLRYALDCRKAKRELNWAPLKSLEEGLRETVTYHKRKQESDKKN</sequence>
<gene>
    <name evidence="9" type="ORF">A2942_00230</name>
</gene>
<dbReference type="GO" id="GO:0008460">
    <property type="term" value="F:dTDP-glucose 4,6-dehydratase activity"/>
    <property type="evidence" value="ECO:0007669"/>
    <property type="project" value="UniProtKB-EC"/>
</dbReference>
<comment type="caution">
    <text evidence="9">The sequence shown here is derived from an EMBL/GenBank/DDBJ whole genome shotgun (WGS) entry which is preliminary data.</text>
</comment>
<dbReference type="InterPro" id="IPR036291">
    <property type="entry name" value="NAD(P)-bd_dom_sf"/>
</dbReference>
<comment type="catalytic activity">
    <reaction evidence="1 7">
        <text>dTDP-alpha-D-glucose = dTDP-4-dehydro-6-deoxy-alpha-D-glucose + H2O</text>
        <dbReference type="Rhea" id="RHEA:17221"/>
        <dbReference type="ChEBI" id="CHEBI:15377"/>
        <dbReference type="ChEBI" id="CHEBI:57477"/>
        <dbReference type="ChEBI" id="CHEBI:57649"/>
        <dbReference type="EC" id="4.2.1.46"/>
    </reaction>
</comment>
<dbReference type="GO" id="GO:0009225">
    <property type="term" value="P:nucleotide-sugar metabolic process"/>
    <property type="evidence" value="ECO:0007669"/>
    <property type="project" value="InterPro"/>
</dbReference>
<comment type="cofactor">
    <cofactor evidence="2 7">
        <name>NAD(+)</name>
        <dbReference type="ChEBI" id="CHEBI:57540"/>
    </cofactor>
</comment>
<reference evidence="9 10" key="1">
    <citation type="journal article" date="2016" name="Nat. Commun.">
        <title>Thousands of microbial genomes shed light on interconnected biogeochemical processes in an aquifer system.</title>
        <authorList>
            <person name="Anantharaman K."/>
            <person name="Brown C.T."/>
            <person name="Hug L.A."/>
            <person name="Sharon I."/>
            <person name="Castelle C.J."/>
            <person name="Probst A.J."/>
            <person name="Thomas B.C."/>
            <person name="Singh A."/>
            <person name="Wilkins M.J."/>
            <person name="Karaoz U."/>
            <person name="Brodie E.L."/>
            <person name="Williams K.H."/>
            <person name="Hubbard S.S."/>
            <person name="Banfield J.F."/>
        </authorList>
    </citation>
    <scope>NUCLEOTIDE SEQUENCE [LARGE SCALE GENOMIC DNA]</scope>
</reference>
<keyword evidence="6 7" id="KW-0456">Lyase</keyword>
<dbReference type="FunFam" id="3.40.50.720:FF:000304">
    <property type="entry name" value="UDP-glucose 4,6-dehydratase"/>
    <property type="match status" value="1"/>
</dbReference>
<dbReference type="EMBL" id="MHLP01000021">
    <property type="protein sequence ID" value="OGZ12525.1"/>
    <property type="molecule type" value="Genomic_DNA"/>
</dbReference>